<dbReference type="RefSeq" id="WP_101355429.1">
    <property type="nucleotide sequence ID" value="NZ_PIQO01000015.1"/>
</dbReference>
<gene>
    <name evidence="1" type="ORF">CWO92_17105</name>
</gene>
<dbReference type="EMBL" id="PIQO01000015">
    <property type="protein sequence ID" value="PKR83731.1"/>
    <property type="molecule type" value="Genomic_DNA"/>
</dbReference>
<keyword evidence="2" id="KW-1185">Reference proteome</keyword>
<comment type="caution">
    <text evidence="1">The sequence shown here is derived from an EMBL/GenBank/DDBJ whole genome shotgun (WGS) entry which is preliminary data.</text>
</comment>
<evidence type="ECO:0000313" key="2">
    <source>
        <dbReference type="Proteomes" id="UP000233440"/>
    </source>
</evidence>
<protein>
    <recommendedName>
        <fullName evidence="3">ATP-grasp domain-containing protein</fullName>
    </recommendedName>
</protein>
<dbReference type="Proteomes" id="UP000233440">
    <property type="component" value="Unassembled WGS sequence"/>
</dbReference>
<dbReference type="OrthoDB" id="4446378at2"/>
<dbReference type="SUPFAM" id="SSF56059">
    <property type="entry name" value="Glutathione synthetase ATP-binding domain-like"/>
    <property type="match status" value="1"/>
</dbReference>
<sequence length="285" mass="33341">MEKLLFVTDLYYKAKGARLYYEEDLYLTSQLRKEFQIAICHPEDTEVFEKDVDLILVRNIGSVMKFKEKYQAFRRRVVANSLKTYNSFNGNGDMNGKEYLIELTKADFPVIPTIDSLDLLDRLPNSDMYTIKPKYGADSIGLEFVSKNELTAKIDSNTNSILVQPFIDFEYEVSFYFIDKEFQYALYTPDKTKRWELEEYVPTKQDLSFAKQFIDWNNLDWGIERVDACRTKDGNLLLVEHEDLNPYLSLAMLSPEKRDNFVGTLKKALHKALQTNLNQNLYITL</sequence>
<proteinExistence type="predicted"/>
<evidence type="ECO:0000313" key="1">
    <source>
        <dbReference type="EMBL" id="PKR83731.1"/>
    </source>
</evidence>
<evidence type="ECO:0008006" key="3">
    <source>
        <dbReference type="Google" id="ProtNLM"/>
    </source>
</evidence>
<reference evidence="1 2" key="1">
    <citation type="submission" date="2017-11" db="EMBL/GenBank/DDBJ databases">
        <title>Bacillus camelliae sp. nov., isolated from pu'er tea.</title>
        <authorList>
            <person name="Niu L."/>
        </authorList>
    </citation>
    <scope>NUCLEOTIDE SEQUENCE [LARGE SCALE GENOMIC DNA]</scope>
    <source>
        <strain evidence="1 2">7578-1</strain>
    </source>
</reference>
<name>A0A2N3LGI5_9BACI</name>
<dbReference type="AlphaFoldDB" id="A0A2N3LGI5"/>
<organism evidence="1 2">
    <name type="scientific">Heyndrickxia camelliae</name>
    <dbReference type="NCBI Taxonomy" id="1707093"/>
    <lineage>
        <taxon>Bacteria</taxon>
        <taxon>Bacillati</taxon>
        <taxon>Bacillota</taxon>
        <taxon>Bacilli</taxon>
        <taxon>Bacillales</taxon>
        <taxon>Bacillaceae</taxon>
        <taxon>Heyndrickxia</taxon>
    </lineage>
</organism>
<accession>A0A2N3LGI5</accession>